<organism evidence="2 3">
    <name type="scientific">Natronospira elongata</name>
    <dbReference type="NCBI Taxonomy" id="3110268"/>
    <lineage>
        <taxon>Bacteria</taxon>
        <taxon>Pseudomonadati</taxon>
        <taxon>Pseudomonadota</taxon>
        <taxon>Gammaproteobacteria</taxon>
        <taxon>Natronospirales</taxon>
        <taxon>Natronospiraceae</taxon>
        <taxon>Natronospira</taxon>
    </lineage>
</organism>
<name>A0AAP6JEY3_9GAMM</name>
<reference evidence="2 3" key="1">
    <citation type="submission" date="2023-12" db="EMBL/GenBank/DDBJ databases">
        <title>Whole-genome sequencing of halo(alkali)philic microorganisms from hypersaline lakes.</title>
        <authorList>
            <person name="Sorokin D.Y."/>
            <person name="Merkel A.Y."/>
            <person name="Messina E."/>
            <person name="Yakimov M."/>
        </authorList>
    </citation>
    <scope>NUCLEOTIDE SEQUENCE [LARGE SCALE GENOMIC DNA]</scope>
    <source>
        <strain evidence="2 3">AB-CW1</strain>
    </source>
</reference>
<gene>
    <name evidence="2" type="ORF">VCB98_07780</name>
</gene>
<protein>
    <submittedName>
        <fullName evidence="2">Uncharacterized protein</fullName>
    </submittedName>
</protein>
<keyword evidence="3" id="KW-1185">Reference proteome</keyword>
<sequence length="42" mass="4965">MSEQDDDRTKQNRRRARFWALVIGAVAVTFYVGIFLLISTRY</sequence>
<keyword evidence="1" id="KW-0812">Transmembrane</keyword>
<dbReference type="Proteomes" id="UP001302316">
    <property type="component" value="Unassembled WGS sequence"/>
</dbReference>
<accession>A0AAP6JEY3</accession>
<evidence type="ECO:0000313" key="2">
    <source>
        <dbReference type="EMBL" id="MEA5445715.1"/>
    </source>
</evidence>
<evidence type="ECO:0000313" key="3">
    <source>
        <dbReference type="Proteomes" id="UP001302316"/>
    </source>
</evidence>
<evidence type="ECO:0000256" key="1">
    <source>
        <dbReference type="SAM" id="Phobius"/>
    </source>
</evidence>
<keyword evidence="1" id="KW-1133">Transmembrane helix</keyword>
<feature type="transmembrane region" description="Helical" evidence="1">
    <location>
        <begin position="18"/>
        <end position="38"/>
    </location>
</feature>
<comment type="caution">
    <text evidence="2">The sequence shown here is derived from an EMBL/GenBank/DDBJ whole genome shotgun (WGS) entry which is preliminary data.</text>
</comment>
<dbReference type="AlphaFoldDB" id="A0AAP6JEY3"/>
<keyword evidence="1" id="KW-0472">Membrane</keyword>
<dbReference type="RefSeq" id="WP_346051430.1">
    <property type="nucleotide sequence ID" value="NZ_JAYGII010000014.1"/>
</dbReference>
<dbReference type="EMBL" id="JAYGII010000014">
    <property type="protein sequence ID" value="MEA5445715.1"/>
    <property type="molecule type" value="Genomic_DNA"/>
</dbReference>
<proteinExistence type="predicted"/>